<organism evidence="2 3">
    <name type="scientific">Dreissena polymorpha</name>
    <name type="common">Zebra mussel</name>
    <name type="synonym">Mytilus polymorpha</name>
    <dbReference type="NCBI Taxonomy" id="45954"/>
    <lineage>
        <taxon>Eukaryota</taxon>
        <taxon>Metazoa</taxon>
        <taxon>Spiralia</taxon>
        <taxon>Lophotrochozoa</taxon>
        <taxon>Mollusca</taxon>
        <taxon>Bivalvia</taxon>
        <taxon>Autobranchia</taxon>
        <taxon>Heteroconchia</taxon>
        <taxon>Euheterodonta</taxon>
        <taxon>Imparidentia</taxon>
        <taxon>Neoheterodontei</taxon>
        <taxon>Myida</taxon>
        <taxon>Dreissenoidea</taxon>
        <taxon>Dreissenidae</taxon>
        <taxon>Dreissena</taxon>
    </lineage>
</organism>
<dbReference type="EMBL" id="JAIWYP010000013">
    <property type="protein sequence ID" value="KAH3719806.1"/>
    <property type="molecule type" value="Genomic_DNA"/>
</dbReference>
<proteinExistence type="predicted"/>
<feature type="region of interest" description="Disordered" evidence="1">
    <location>
        <begin position="22"/>
        <end position="53"/>
    </location>
</feature>
<keyword evidence="3" id="KW-1185">Reference proteome</keyword>
<accession>A0A9D4CA18</accession>
<sequence length="53" mass="6193">MKLCRNAERLYIELFERQRKTETGATDKVRTVPPRTWANDHDPSKSLAPTFCN</sequence>
<gene>
    <name evidence="2" type="ORF">DPMN_062681</name>
</gene>
<comment type="caution">
    <text evidence="2">The sequence shown here is derived from an EMBL/GenBank/DDBJ whole genome shotgun (WGS) entry which is preliminary data.</text>
</comment>
<evidence type="ECO:0000313" key="2">
    <source>
        <dbReference type="EMBL" id="KAH3719806.1"/>
    </source>
</evidence>
<evidence type="ECO:0000256" key="1">
    <source>
        <dbReference type="SAM" id="MobiDB-lite"/>
    </source>
</evidence>
<dbReference type="AlphaFoldDB" id="A0A9D4CA18"/>
<dbReference type="Proteomes" id="UP000828390">
    <property type="component" value="Unassembled WGS sequence"/>
</dbReference>
<evidence type="ECO:0000313" key="3">
    <source>
        <dbReference type="Proteomes" id="UP000828390"/>
    </source>
</evidence>
<reference evidence="2" key="2">
    <citation type="submission" date="2020-11" db="EMBL/GenBank/DDBJ databases">
        <authorList>
            <person name="McCartney M.A."/>
            <person name="Auch B."/>
            <person name="Kono T."/>
            <person name="Mallez S."/>
            <person name="Becker A."/>
            <person name="Gohl D.M."/>
            <person name="Silverstein K.A.T."/>
            <person name="Koren S."/>
            <person name="Bechman K.B."/>
            <person name="Herman A."/>
            <person name="Abrahante J.E."/>
            <person name="Garbe J."/>
        </authorList>
    </citation>
    <scope>NUCLEOTIDE SEQUENCE</scope>
    <source>
        <strain evidence="2">Duluth1</strain>
        <tissue evidence="2">Whole animal</tissue>
    </source>
</reference>
<name>A0A9D4CA18_DREPO</name>
<protein>
    <submittedName>
        <fullName evidence="2">Uncharacterized protein</fullName>
    </submittedName>
</protein>
<reference evidence="2" key="1">
    <citation type="journal article" date="2019" name="bioRxiv">
        <title>The Genome of the Zebra Mussel, Dreissena polymorpha: A Resource for Invasive Species Research.</title>
        <authorList>
            <person name="McCartney M.A."/>
            <person name="Auch B."/>
            <person name="Kono T."/>
            <person name="Mallez S."/>
            <person name="Zhang Y."/>
            <person name="Obille A."/>
            <person name="Becker A."/>
            <person name="Abrahante J.E."/>
            <person name="Garbe J."/>
            <person name="Badalamenti J.P."/>
            <person name="Herman A."/>
            <person name="Mangelson H."/>
            <person name="Liachko I."/>
            <person name="Sullivan S."/>
            <person name="Sone E.D."/>
            <person name="Koren S."/>
            <person name="Silverstein K.A.T."/>
            <person name="Beckman K.B."/>
            <person name="Gohl D.M."/>
        </authorList>
    </citation>
    <scope>NUCLEOTIDE SEQUENCE</scope>
    <source>
        <strain evidence="2">Duluth1</strain>
        <tissue evidence="2">Whole animal</tissue>
    </source>
</reference>